<dbReference type="PANTHER" id="PTHR30143">
    <property type="entry name" value="ACID HYDRATASE"/>
    <property type="match status" value="1"/>
</dbReference>
<dbReference type="Pfam" id="PF01557">
    <property type="entry name" value="FAA_hydrolase"/>
    <property type="match status" value="1"/>
</dbReference>
<evidence type="ECO:0000313" key="4">
    <source>
        <dbReference type="Proteomes" id="UP000242320"/>
    </source>
</evidence>
<dbReference type="RefSeq" id="WP_085292120.1">
    <property type="nucleotide sequence ID" value="NZ_NCXM01000029.1"/>
</dbReference>
<dbReference type="GO" id="GO:0005737">
    <property type="term" value="C:cytoplasm"/>
    <property type="evidence" value="ECO:0007669"/>
    <property type="project" value="TreeGrafter"/>
</dbReference>
<reference evidence="3 4" key="1">
    <citation type="submission" date="2017-04" db="EMBL/GenBank/DDBJ databases">
        <title>The new phylogeny of genus Mycobacterium.</title>
        <authorList>
            <person name="Tortoli E."/>
            <person name="Trovato A."/>
            <person name="Cirillo D.M."/>
        </authorList>
    </citation>
    <scope>NUCLEOTIDE SEQUENCE [LARGE SCALE GENOMIC DNA]</scope>
    <source>
        <strain evidence="3 4">DSM 45247</strain>
    </source>
</reference>
<dbReference type="InterPro" id="IPR036663">
    <property type="entry name" value="Fumarylacetoacetase_C_sf"/>
</dbReference>
<evidence type="ECO:0000313" key="3">
    <source>
        <dbReference type="EMBL" id="OSC23650.1"/>
    </source>
</evidence>
<evidence type="ECO:0000256" key="1">
    <source>
        <dbReference type="ARBA" id="ARBA00023239"/>
    </source>
</evidence>
<keyword evidence="4" id="KW-1185">Reference proteome</keyword>
<accession>A0A1X2KPF3</accession>
<dbReference type="Proteomes" id="UP000242320">
    <property type="component" value="Unassembled WGS sequence"/>
</dbReference>
<evidence type="ECO:0000259" key="2">
    <source>
        <dbReference type="Pfam" id="PF01557"/>
    </source>
</evidence>
<dbReference type="EMBL" id="NCXM01000029">
    <property type="protein sequence ID" value="OSC23650.1"/>
    <property type="molecule type" value="Genomic_DNA"/>
</dbReference>
<keyword evidence="1" id="KW-0456">Lyase</keyword>
<dbReference type="OrthoDB" id="9792137at2"/>
<dbReference type="AlphaFoldDB" id="A0A1X2KPF3"/>
<gene>
    <name evidence="3" type="ORF">B8W69_23320</name>
</gene>
<dbReference type="SUPFAM" id="SSF56529">
    <property type="entry name" value="FAH"/>
    <property type="match status" value="1"/>
</dbReference>
<dbReference type="InterPro" id="IPR011234">
    <property type="entry name" value="Fumarylacetoacetase-like_C"/>
</dbReference>
<dbReference type="InterPro" id="IPR050772">
    <property type="entry name" value="Hydratase-Decarb/MhpD_sf"/>
</dbReference>
<sequence>MSTPASTWTVEAAAKILLEAEATRTDRHPITDDWPALDLQTAYQVQAALIADKVAHGAKIVGVKLGLTSAAKQRRMGISSPLTAWLTDDMVLEPGAPLKINDLIHPRVEPEIVFVLDKRLAGPGVTRESALAAVGSVYCGLEVIDSRYTDFKFTLPDVVADNASSAKFVVGELKCDAGELDLALEACALSVNGNVVDSATGAAVQGHPAEALALAANALAERGIALESGWIVLTGGMTDAVFIEPGNQIAAEFTHLGSVAIAGA</sequence>
<dbReference type="GO" id="GO:0008684">
    <property type="term" value="F:2-oxopent-4-enoate hydratase activity"/>
    <property type="evidence" value="ECO:0007669"/>
    <property type="project" value="TreeGrafter"/>
</dbReference>
<dbReference type="Gene3D" id="3.90.850.10">
    <property type="entry name" value="Fumarylacetoacetase-like, C-terminal domain"/>
    <property type="match status" value="1"/>
</dbReference>
<organism evidence="3 4">
    <name type="scientific">Mycolicibacterium vulneris</name>
    <dbReference type="NCBI Taxonomy" id="547163"/>
    <lineage>
        <taxon>Bacteria</taxon>
        <taxon>Bacillati</taxon>
        <taxon>Actinomycetota</taxon>
        <taxon>Actinomycetes</taxon>
        <taxon>Mycobacteriales</taxon>
        <taxon>Mycobacteriaceae</taxon>
        <taxon>Mycolicibacterium</taxon>
    </lineage>
</organism>
<name>A0A1X2KPF3_9MYCO</name>
<proteinExistence type="predicted"/>
<feature type="domain" description="Fumarylacetoacetase-like C-terminal" evidence="2">
    <location>
        <begin position="80"/>
        <end position="259"/>
    </location>
</feature>
<comment type="caution">
    <text evidence="3">The sequence shown here is derived from an EMBL/GenBank/DDBJ whole genome shotgun (WGS) entry which is preliminary data.</text>
</comment>
<dbReference type="PANTHER" id="PTHR30143:SF0">
    <property type="entry name" value="2-KETO-4-PENTENOATE HYDRATASE"/>
    <property type="match status" value="1"/>
</dbReference>
<protein>
    <submittedName>
        <fullName evidence="3">4-oxalocrotonate decarboxylase</fullName>
    </submittedName>
</protein>